<feature type="non-terminal residue" evidence="8">
    <location>
        <position position="1"/>
    </location>
</feature>
<dbReference type="Proteomes" id="UP001381693">
    <property type="component" value="Unassembled WGS sequence"/>
</dbReference>
<comment type="subcellular location">
    <subcellularLocation>
        <location evidence="1">Secreted</location>
    </subcellularLocation>
</comment>
<proteinExistence type="predicted"/>
<dbReference type="GO" id="GO:0005576">
    <property type="term" value="C:extracellular region"/>
    <property type="evidence" value="ECO:0007669"/>
    <property type="project" value="UniProtKB-SubCell"/>
</dbReference>
<feature type="compositionally biased region" description="Polar residues" evidence="6">
    <location>
        <begin position="88"/>
        <end position="108"/>
    </location>
</feature>
<comment type="caution">
    <text evidence="8">The sequence shown here is derived from an EMBL/GenBank/DDBJ whole genome shotgun (WGS) entry which is preliminary data.</text>
</comment>
<keyword evidence="4 7" id="KW-0732">Signal</keyword>
<accession>A0AAN9AA43</accession>
<reference evidence="8 9" key="1">
    <citation type="submission" date="2023-11" db="EMBL/GenBank/DDBJ databases">
        <title>Halocaridina rubra genome assembly.</title>
        <authorList>
            <person name="Smith C."/>
        </authorList>
    </citation>
    <scope>NUCLEOTIDE SEQUENCE [LARGE SCALE GENOMIC DNA]</scope>
    <source>
        <strain evidence="8">EP-1</strain>
        <tissue evidence="8">Whole</tissue>
    </source>
</reference>
<dbReference type="PROSITE" id="PS50292">
    <property type="entry name" value="PEROXIDASE_3"/>
    <property type="match status" value="1"/>
</dbReference>
<evidence type="ECO:0000256" key="5">
    <source>
        <dbReference type="PIRSR" id="PIRSR619791-2"/>
    </source>
</evidence>
<dbReference type="InterPro" id="IPR010255">
    <property type="entry name" value="Haem_peroxidase_sf"/>
</dbReference>
<feature type="binding site" description="axial binding residue" evidence="5">
    <location>
        <position position="556"/>
    </location>
    <ligand>
        <name>heme b</name>
        <dbReference type="ChEBI" id="CHEBI:60344"/>
    </ligand>
    <ligandPart>
        <name>Fe</name>
        <dbReference type="ChEBI" id="CHEBI:18248"/>
    </ligandPart>
</feature>
<evidence type="ECO:0000256" key="6">
    <source>
        <dbReference type="SAM" id="MobiDB-lite"/>
    </source>
</evidence>
<feature type="region of interest" description="Disordered" evidence="6">
    <location>
        <begin position="58"/>
        <end position="108"/>
    </location>
</feature>
<dbReference type="Pfam" id="PF03098">
    <property type="entry name" value="An_peroxidase"/>
    <property type="match status" value="1"/>
</dbReference>
<keyword evidence="3" id="KW-0560">Oxidoreductase</keyword>
<keyword evidence="5" id="KW-0349">Heme</keyword>
<keyword evidence="3" id="KW-0575">Peroxidase</keyword>
<evidence type="ECO:0000256" key="3">
    <source>
        <dbReference type="ARBA" id="ARBA00022559"/>
    </source>
</evidence>
<evidence type="ECO:0008006" key="10">
    <source>
        <dbReference type="Google" id="ProtNLM"/>
    </source>
</evidence>
<evidence type="ECO:0000256" key="7">
    <source>
        <dbReference type="SAM" id="SignalP"/>
    </source>
</evidence>
<evidence type="ECO:0000256" key="2">
    <source>
        <dbReference type="ARBA" id="ARBA00022525"/>
    </source>
</evidence>
<dbReference type="GO" id="GO:0006979">
    <property type="term" value="P:response to oxidative stress"/>
    <property type="evidence" value="ECO:0007669"/>
    <property type="project" value="InterPro"/>
</dbReference>
<feature type="non-terminal residue" evidence="8">
    <location>
        <position position="682"/>
    </location>
</feature>
<organism evidence="8 9">
    <name type="scientific">Halocaridina rubra</name>
    <name type="common">Hawaiian red shrimp</name>
    <dbReference type="NCBI Taxonomy" id="373956"/>
    <lineage>
        <taxon>Eukaryota</taxon>
        <taxon>Metazoa</taxon>
        <taxon>Ecdysozoa</taxon>
        <taxon>Arthropoda</taxon>
        <taxon>Crustacea</taxon>
        <taxon>Multicrustacea</taxon>
        <taxon>Malacostraca</taxon>
        <taxon>Eumalacostraca</taxon>
        <taxon>Eucarida</taxon>
        <taxon>Decapoda</taxon>
        <taxon>Pleocyemata</taxon>
        <taxon>Caridea</taxon>
        <taxon>Atyoidea</taxon>
        <taxon>Atyidae</taxon>
        <taxon>Halocaridina</taxon>
    </lineage>
</organism>
<dbReference type="PANTHER" id="PTHR11475:SF141">
    <property type="entry name" value="CARDINAL"/>
    <property type="match status" value="1"/>
</dbReference>
<dbReference type="PANTHER" id="PTHR11475">
    <property type="entry name" value="OXIDASE/PEROXIDASE"/>
    <property type="match status" value="1"/>
</dbReference>
<dbReference type="GO" id="GO:0046872">
    <property type="term" value="F:metal ion binding"/>
    <property type="evidence" value="ECO:0007669"/>
    <property type="project" value="UniProtKB-KW"/>
</dbReference>
<dbReference type="Gene3D" id="1.10.640.10">
    <property type="entry name" value="Haem peroxidase domain superfamily, animal type"/>
    <property type="match status" value="1"/>
</dbReference>
<keyword evidence="9" id="KW-1185">Reference proteome</keyword>
<dbReference type="EMBL" id="JAXCGZ010006013">
    <property type="protein sequence ID" value="KAK7080273.1"/>
    <property type="molecule type" value="Genomic_DNA"/>
</dbReference>
<dbReference type="FunFam" id="1.10.640.10:FF:000003">
    <property type="entry name" value="chorion peroxidase"/>
    <property type="match status" value="1"/>
</dbReference>
<keyword evidence="5" id="KW-0479">Metal-binding</keyword>
<evidence type="ECO:0000313" key="9">
    <source>
        <dbReference type="Proteomes" id="UP001381693"/>
    </source>
</evidence>
<feature type="chain" id="PRO_5042849271" description="Peroxidase" evidence="7">
    <location>
        <begin position="25"/>
        <end position="682"/>
    </location>
</feature>
<feature type="compositionally biased region" description="Basic and acidic residues" evidence="6">
    <location>
        <begin position="61"/>
        <end position="82"/>
    </location>
</feature>
<evidence type="ECO:0000256" key="4">
    <source>
        <dbReference type="ARBA" id="ARBA00022729"/>
    </source>
</evidence>
<sequence length="682" mass="76944">LLTVVTLAATISVLIGQSIEKTQANVVIPANQSLLTLMSLSWPRRDCEWYCRRWRQSQTRVPEDPSKKMYPDDPKFPDDPNDPKWTVPDNSTFPQNDTWNWNRQPSAGVNWTANDVNEALQEGSKQQKSASKIEDDLDSKNLTIARGTPSYKHQVGFKKTDPLATQMAKQGYLMDQASADMKNRTNMTREDSTFDLQWVGDLSHTPYCDKALQRPMPSPCNAKARYRSVDGSCNNLEHPLWGASFTPFRRAMPPHYEDGVMSLRQAKDGGDLPSPRVVSNTVHTSTPAESRSYTILLMSWGQFIDHDITATALAKGKNGSSIPCCIPEVIYQPSILHPECAPIKIPDNDPDYSPYNQTCMEFTRSASAPRCHFGPREQLNQQTAFIDGSVIYGGKEEQLRHLRTHKDGLLDSQVTLDGRELLPPSMDPDDGCNDKEQTGYDRYCFVSGDSRVNEQILLTIFHTIWARQHNLLAGILKDLNPDWEDETLFQESRRIVIAQMQHITYNEYVPSILGPNFMKYLKLSPLKGEEQTNDYDEDMHPSIANEFAAAAFRFGHSQIQGLIQRIDAPGKNVKFSQLMKEFFAPFSLYDRNSMGDLVRGEASQSASAVDTYFTSQVTSHLFQGKSAIGLDLVSINIQRGRDHGVAPYNRWRMYCGLKPAQNFTDLSPDMDKGALQAIMKVY</sequence>
<keyword evidence="5" id="KW-0408">Iron</keyword>
<keyword evidence="2" id="KW-0964">Secreted</keyword>
<dbReference type="GO" id="GO:0020037">
    <property type="term" value="F:heme binding"/>
    <property type="evidence" value="ECO:0007669"/>
    <property type="project" value="InterPro"/>
</dbReference>
<feature type="signal peptide" evidence="7">
    <location>
        <begin position="1"/>
        <end position="24"/>
    </location>
</feature>
<dbReference type="GO" id="GO:0004601">
    <property type="term" value="F:peroxidase activity"/>
    <property type="evidence" value="ECO:0007669"/>
    <property type="project" value="UniProtKB-KW"/>
</dbReference>
<dbReference type="PRINTS" id="PR00457">
    <property type="entry name" value="ANPEROXIDASE"/>
</dbReference>
<evidence type="ECO:0000313" key="8">
    <source>
        <dbReference type="EMBL" id="KAK7080273.1"/>
    </source>
</evidence>
<dbReference type="InterPro" id="IPR037120">
    <property type="entry name" value="Haem_peroxidase_sf_animal"/>
</dbReference>
<dbReference type="InterPro" id="IPR019791">
    <property type="entry name" value="Haem_peroxidase_animal"/>
</dbReference>
<name>A0AAN9AA43_HALRR</name>
<dbReference type="CDD" id="cd09823">
    <property type="entry name" value="peroxinectin_like"/>
    <property type="match status" value="1"/>
</dbReference>
<dbReference type="AlphaFoldDB" id="A0AAN9AA43"/>
<gene>
    <name evidence="8" type="ORF">SK128_017771</name>
</gene>
<protein>
    <recommendedName>
        <fullName evidence="10">Peroxidase</fullName>
    </recommendedName>
</protein>
<dbReference type="SUPFAM" id="SSF48113">
    <property type="entry name" value="Heme-dependent peroxidases"/>
    <property type="match status" value="1"/>
</dbReference>
<evidence type="ECO:0000256" key="1">
    <source>
        <dbReference type="ARBA" id="ARBA00004613"/>
    </source>
</evidence>